<dbReference type="PANTHER" id="PTHR42648:SF11">
    <property type="entry name" value="TRANSPOSON TY4-P GAG-POL POLYPROTEIN"/>
    <property type="match status" value="1"/>
</dbReference>
<keyword evidence="16" id="KW-0239">DNA-directed DNA polymerase</keyword>
<keyword evidence="12" id="KW-0460">Magnesium</keyword>
<dbReference type="GO" id="GO:0005634">
    <property type="term" value="C:nucleus"/>
    <property type="evidence" value="ECO:0007669"/>
    <property type="project" value="UniProtKB-ARBA"/>
</dbReference>
<dbReference type="InterPro" id="IPR054722">
    <property type="entry name" value="PolX-like_BBD"/>
</dbReference>
<organism evidence="24 25">
    <name type="scientific">Agrocybe chaxingu</name>
    <dbReference type="NCBI Taxonomy" id="84603"/>
    <lineage>
        <taxon>Eukaryota</taxon>
        <taxon>Fungi</taxon>
        <taxon>Dikarya</taxon>
        <taxon>Basidiomycota</taxon>
        <taxon>Agaricomycotina</taxon>
        <taxon>Agaricomycetes</taxon>
        <taxon>Agaricomycetidae</taxon>
        <taxon>Agaricales</taxon>
        <taxon>Agaricineae</taxon>
        <taxon>Strophariaceae</taxon>
        <taxon>Agrocybe</taxon>
    </lineage>
</organism>
<evidence type="ECO:0000313" key="25">
    <source>
        <dbReference type="Proteomes" id="UP001148786"/>
    </source>
</evidence>
<keyword evidence="10" id="KW-0378">Hydrolase</keyword>
<accession>A0A9W8JP29</accession>
<keyword evidence="7" id="KW-0479">Metal-binding</keyword>
<feature type="region of interest" description="Disordered" evidence="22">
    <location>
        <begin position="1"/>
        <end position="33"/>
    </location>
</feature>
<evidence type="ECO:0000256" key="11">
    <source>
        <dbReference type="ARBA" id="ARBA00022840"/>
    </source>
</evidence>
<dbReference type="InterPro" id="IPR012337">
    <property type="entry name" value="RNaseH-like_sf"/>
</dbReference>
<keyword evidence="17" id="KW-0917">Virion maturation</keyword>
<dbReference type="InterPro" id="IPR025724">
    <property type="entry name" value="GAG-pre-integrase_dom"/>
</dbReference>
<dbReference type="InterPro" id="IPR057670">
    <property type="entry name" value="SH3_retrovirus"/>
</dbReference>
<evidence type="ECO:0000256" key="18">
    <source>
        <dbReference type="ARBA" id="ARBA00023172"/>
    </source>
</evidence>
<keyword evidence="11" id="KW-0067">ATP-binding</keyword>
<evidence type="ECO:0000256" key="2">
    <source>
        <dbReference type="ARBA" id="ARBA00022578"/>
    </source>
</evidence>
<evidence type="ECO:0000256" key="9">
    <source>
        <dbReference type="ARBA" id="ARBA00022759"/>
    </source>
</evidence>
<feature type="region of interest" description="Disordered" evidence="22">
    <location>
        <begin position="653"/>
        <end position="703"/>
    </location>
</feature>
<evidence type="ECO:0000256" key="5">
    <source>
        <dbReference type="ARBA" id="ARBA00022695"/>
    </source>
</evidence>
<dbReference type="GO" id="GO:0005524">
    <property type="term" value="F:ATP binding"/>
    <property type="evidence" value="ECO:0007669"/>
    <property type="project" value="UniProtKB-KW"/>
</dbReference>
<evidence type="ECO:0000256" key="12">
    <source>
        <dbReference type="ARBA" id="ARBA00022842"/>
    </source>
</evidence>
<dbReference type="Proteomes" id="UP001148786">
    <property type="component" value="Unassembled WGS sequence"/>
</dbReference>
<evidence type="ECO:0000256" key="20">
    <source>
        <dbReference type="ARBA" id="ARBA00048173"/>
    </source>
</evidence>
<dbReference type="AlphaFoldDB" id="A0A9W8JP29"/>
<keyword evidence="9" id="KW-0255">Endonuclease</keyword>
<dbReference type="GO" id="GO:0003723">
    <property type="term" value="F:RNA binding"/>
    <property type="evidence" value="ECO:0007669"/>
    <property type="project" value="UniProtKB-KW"/>
</dbReference>
<keyword evidence="14" id="KW-0229">DNA integration</keyword>
<dbReference type="GO" id="GO:0008233">
    <property type="term" value="F:peptidase activity"/>
    <property type="evidence" value="ECO:0007669"/>
    <property type="project" value="UniProtKB-KW"/>
</dbReference>
<dbReference type="InterPro" id="IPR036397">
    <property type="entry name" value="RNaseH_sf"/>
</dbReference>
<evidence type="ECO:0000256" key="14">
    <source>
        <dbReference type="ARBA" id="ARBA00022908"/>
    </source>
</evidence>
<comment type="catalytic activity">
    <reaction evidence="21">
        <text>DNA(n) + a 2'-deoxyribonucleoside 5'-triphosphate = DNA(n+1) + diphosphate</text>
        <dbReference type="Rhea" id="RHEA:22508"/>
        <dbReference type="Rhea" id="RHEA-COMP:17339"/>
        <dbReference type="Rhea" id="RHEA-COMP:17340"/>
        <dbReference type="ChEBI" id="CHEBI:33019"/>
        <dbReference type="ChEBI" id="CHEBI:61560"/>
        <dbReference type="ChEBI" id="CHEBI:173112"/>
        <dbReference type="EC" id="2.7.7.7"/>
    </reaction>
</comment>
<evidence type="ECO:0000256" key="17">
    <source>
        <dbReference type="ARBA" id="ARBA00023113"/>
    </source>
</evidence>
<keyword evidence="13" id="KW-0694">RNA-binding</keyword>
<feature type="domain" description="Integrase catalytic" evidence="23">
    <location>
        <begin position="383"/>
        <end position="548"/>
    </location>
</feature>
<evidence type="ECO:0000256" key="10">
    <source>
        <dbReference type="ARBA" id="ARBA00022801"/>
    </source>
</evidence>
<dbReference type="GO" id="GO:0004519">
    <property type="term" value="F:endonuclease activity"/>
    <property type="evidence" value="ECO:0007669"/>
    <property type="project" value="UniProtKB-KW"/>
</dbReference>
<feature type="compositionally biased region" description="Basic and acidic residues" evidence="22">
    <location>
        <begin position="10"/>
        <end position="21"/>
    </location>
</feature>
<dbReference type="SUPFAM" id="SSF53098">
    <property type="entry name" value="Ribonuclease H-like"/>
    <property type="match status" value="1"/>
</dbReference>
<dbReference type="Gene3D" id="3.30.420.10">
    <property type="entry name" value="Ribonuclease H-like superfamily/Ribonuclease H"/>
    <property type="match status" value="1"/>
</dbReference>
<dbReference type="OrthoDB" id="2713924at2759"/>
<dbReference type="GO" id="GO:0015074">
    <property type="term" value="P:DNA integration"/>
    <property type="evidence" value="ECO:0007669"/>
    <property type="project" value="UniProtKB-KW"/>
</dbReference>
<evidence type="ECO:0000256" key="19">
    <source>
        <dbReference type="ARBA" id="ARBA00023268"/>
    </source>
</evidence>
<dbReference type="GO" id="GO:0003887">
    <property type="term" value="F:DNA-directed DNA polymerase activity"/>
    <property type="evidence" value="ECO:0007669"/>
    <property type="project" value="UniProtKB-KW"/>
</dbReference>
<comment type="catalytic activity">
    <reaction evidence="20">
        <text>DNA(n) + a 2'-deoxyribonucleoside 5'-triphosphate = DNA(n+1) + diphosphate</text>
        <dbReference type="Rhea" id="RHEA:22508"/>
        <dbReference type="Rhea" id="RHEA-COMP:17339"/>
        <dbReference type="Rhea" id="RHEA-COMP:17340"/>
        <dbReference type="ChEBI" id="CHEBI:33019"/>
        <dbReference type="ChEBI" id="CHEBI:61560"/>
        <dbReference type="ChEBI" id="CHEBI:173112"/>
        <dbReference type="EC" id="2.7.7.49"/>
    </reaction>
</comment>
<keyword evidence="8" id="KW-0547">Nucleotide-binding</keyword>
<comment type="function">
    <text evidence="1">The aspartyl protease (PR) mediates the proteolytic cleavages of the Gag and Gag-Pol polyproteins after assembly of the VLP.</text>
</comment>
<dbReference type="PANTHER" id="PTHR42648">
    <property type="entry name" value="TRANSPOSASE, PUTATIVE-RELATED"/>
    <property type="match status" value="1"/>
</dbReference>
<evidence type="ECO:0000256" key="15">
    <source>
        <dbReference type="ARBA" id="ARBA00022918"/>
    </source>
</evidence>
<dbReference type="GO" id="GO:0003964">
    <property type="term" value="F:RNA-directed DNA polymerase activity"/>
    <property type="evidence" value="ECO:0007669"/>
    <property type="project" value="UniProtKB-KW"/>
</dbReference>
<proteinExistence type="predicted"/>
<dbReference type="EMBL" id="JANKHO010002468">
    <property type="protein sequence ID" value="KAJ3492393.1"/>
    <property type="molecule type" value="Genomic_DNA"/>
</dbReference>
<evidence type="ECO:0000256" key="4">
    <source>
        <dbReference type="ARBA" id="ARBA00022670"/>
    </source>
</evidence>
<dbReference type="Pfam" id="PF25597">
    <property type="entry name" value="SH3_retrovirus"/>
    <property type="match status" value="1"/>
</dbReference>
<keyword evidence="5" id="KW-0548">Nucleotidyltransferase</keyword>
<keyword evidence="4" id="KW-0645">Protease</keyword>
<feature type="compositionally biased region" description="Low complexity" evidence="22">
    <location>
        <begin position="22"/>
        <end position="32"/>
    </location>
</feature>
<keyword evidence="6" id="KW-0540">Nuclease</keyword>
<evidence type="ECO:0000259" key="23">
    <source>
        <dbReference type="PROSITE" id="PS50994"/>
    </source>
</evidence>
<evidence type="ECO:0000256" key="8">
    <source>
        <dbReference type="ARBA" id="ARBA00022741"/>
    </source>
</evidence>
<feature type="compositionally biased region" description="Pro residues" evidence="22">
    <location>
        <begin position="666"/>
        <end position="679"/>
    </location>
</feature>
<dbReference type="Pfam" id="PF13976">
    <property type="entry name" value="gag_pre-integrs"/>
    <property type="match status" value="1"/>
</dbReference>
<dbReference type="InterPro" id="IPR001584">
    <property type="entry name" value="Integrase_cat-core"/>
</dbReference>
<dbReference type="InterPro" id="IPR013103">
    <property type="entry name" value="RVT_2"/>
</dbReference>
<keyword evidence="16" id="KW-0808">Transferase</keyword>
<keyword evidence="15" id="KW-0695">RNA-directed DNA polymerase</keyword>
<evidence type="ECO:0000256" key="22">
    <source>
        <dbReference type="SAM" id="MobiDB-lite"/>
    </source>
</evidence>
<dbReference type="Pfam" id="PF07727">
    <property type="entry name" value="RVT_2"/>
    <property type="match status" value="1"/>
</dbReference>
<sequence length="1137" mass="127589">MAGKSIAESKAQRAKDREMKNPKPTTSNPTTPAMITRTVKDESTGAVYLVCMPEDAKPVQTHALIGVSPQPPTRADDIDTIVYSTDDLERGEAVWGFPSAFMAISEVPITQAPTEAPVSDPSESFHPDWVNSAPTIKQVCDWSTDDGCFRASVDWNITSRQVDIAAIVIEPLHQSQSTPISTDKCPFYIDTGATAHISPDRTDFITLRPIAAHTIKGVGSSFIMAIGCGDIKLRISRGKYLILRDALFVPAAAVRLISVSSVIIDSNATLLFDNDACYINDKSTRALLARGSFLPDKRLWSLDLHSPTAEHAYTLTQAPDLETWHRCLGHANYQTVQEMARKGMVEGMPASLSSKASKCESCILGKQTRTPVPKKRVEGKGHRATRKLEKVWVDLSGLMAVTSRCGHKYAMNIVDDYSSYVWTVLLSNKAEAFPKLQIWEKAREVETGLKVGTYRTDNGELKSSEMDAWLQTRGVDQEFTVPYTSAHIGRVERMHHTLMGKARSMRHSTKLPPSMWHEFYLTATHTHVRTGTSTLENTTPFEKWHGFKPDCSYLREIGCRAFVLILNKHNPKIYERSVECILIGYDEKSKTYRCYDKKTQQVYSSYHVRFIESHDEPFLRYNPEPKPTSIPTSLHDVVQSATPIPIYHDPEEEEEFLPLNTSAPLPAQPPQHPVDPPPAQGQQDPRRSARIAQNEADKAAGITVRTKWKKTLNDLHQEEEANDPKAQEESAINELCDAFNKIGIDTHQDLSSEAIKEHILAAITEYTSINPSGVEFADDPKDWNEARSSQHASRWEAAYRDELKSLKERGVYILIKRNENGEIDCFKVRVVFKGFEQIYGKDYTNTTSPTARMESWRILLHIGSTLGWDAHQIDVKTAFLYGLLPDHETQYMEQPEGFEEAGKEGWVWKLQRGLYGMKQSGQIWNQTMNDAMVGWGFQKLASEPCIYYRKTDNGTVIATVHVDDFLSIADPARENDAFERQMQSLWEISSGPVKFCIGIAINRNLQDNTVCLSQTALTDKIISQFSQSDAHPVSVPMDPGLKLCRPDPKSVTPAERAQLNKLPYRSLVGCLIYLAIGTRPDISYAVQQLSQFLDCYTYSHWNAATRVVKYLKGTRSLTLCLGGKGTIHLLGNDFMDI</sequence>
<dbReference type="InterPro" id="IPR039537">
    <property type="entry name" value="Retrotran_Ty1/copia-like"/>
</dbReference>
<keyword evidence="19" id="KW-0511">Multifunctional enzyme</keyword>
<keyword evidence="3" id="KW-1188">Viral release from host cell</keyword>
<evidence type="ECO:0000256" key="13">
    <source>
        <dbReference type="ARBA" id="ARBA00022884"/>
    </source>
</evidence>
<evidence type="ECO:0000256" key="6">
    <source>
        <dbReference type="ARBA" id="ARBA00022722"/>
    </source>
</evidence>
<evidence type="ECO:0000256" key="1">
    <source>
        <dbReference type="ARBA" id="ARBA00002180"/>
    </source>
</evidence>
<dbReference type="GO" id="GO:0006508">
    <property type="term" value="P:proteolysis"/>
    <property type="evidence" value="ECO:0007669"/>
    <property type="project" value="UniProtKB-KW"/>
</dbReference>
<dbReference type="PROSITE" id="PS50994">
    <property type="entry name" value="INTEGRASE"/>
    <property type="match status" value="1"/>
</dbReference>
<keyword evidence="25" id="KW-1185">Reference proteome</keyword>
<dbReference type="GO" id="GO:0006310">
    <property type="term" value="P:DNA recombination"/>
    <property type="evidence" value="ECO:0007669"/>
    <property type="project" value="UniProtKB-KW"/>
</dbReference>
<comment type="caution">
    <text evidence="24">The sequence shown here is derived from an EMBL/GenBank/DDBJ whole genome shotgun (WGS) entry which is preliminary data.</text>
</comment>
<name>A0A9W8JP29_9AGAR</name>
<evidence type="ECO:0000256" key="21">
    <source>
        <dbReference type="ARBA" id="ARBA00049244"/>
    </source>
</evidence>
<protein>
    <recommendedName>
        <fullName evidence="23">Integrase catalytic domain-containing protein</fullName>
    </recommendedName>
</protein>
<keyword evidence="2" id="KW-0815">Transposition</keyword>
<dbReference type="Pfam" id="PF22936">
    <property type="entry name" value="Pol_BBD"/>
    <property type="match status" value="1"/>
</dbReference>
<keyword evidence="18" id="KW-0233">DNA recombination</keyword>
<evidence type="ECO:0000256" key="7">
    <source>
        <dbReference type="ARBA" id="ARBA00022723"/>
    </source>
</evidence>
<gene>
    <name evidence="24" type="ORF">NLJ89_g11253</name>
</gene>
<dbReference type="GO" id="GO:0032196">
    <property type="term" value="P:transposition"/>
    <property type="evidence" value="ECO:0007669"/>
    <property type="project" value="UniProtKB-KW"/>
</dbReference>
<dbReference type="GO" id="GO:0046872">
    <property type="term" value="F:metal ion binding"/>
    <property type="evidence" value="ECO:0007669"/>
    <property type="project" value="UniProtKB-KW"/>
</dbReference>
<evidence type="ECO:0000256" key="3">
    <source>
        <dbReference type="ARBA" id="ARBA00022612"/>
    </source>
</evidence>
<evidence type="ECO:0000313" key="24">
    <source>
        <dbReference type="EMBL" id="KAJ3492393.1"/>
    </source>
</evidence>
<reference evidence="24" key="1">
    <citation type="submission" date="2022-07" db="EMBL/GenBank/DDBJ databases">
        <title>Genome Sequence of Agrocybe chaxingu.</title>
        <authorList>
            <person name="Buettner E."/>
        </authorList>
    </citation>
    <scope>NUCLEOTIDE SEQUENCE</scope>
    <source>
        <strain evidence="24">MP-N11</strain>
    </source>
</reference>
<evidence type="ECO:0000256" key="16">
    <source>
        <dbReference type="ARBA" id="ARBA00022932"/>
    </source>
</evidence>